<evidence type="ECO:0000259" key="5">
    <source>
        <dbReference type="Pfam" id="PF01168"/>
    </source>
</evidence>
<dbReference type="InterPro" id="IPR011078">
    <property type="entry name" value="PyrdxlP_homeostasis"/>
</dbReference>
<dbReference type="SUPFAM" id="SSF51419">
    <property type="entry name" value="PLP-binding barrel"/>
    <property type="match status" value="1"/>
</dbReference>
<evidence type="ECO:0000256" key="2">
    <source>
        <dbReference type="HAMAP-Rule" id="MF_02087"/>
    </source>
</evidence>
<dbReference type="PROSITE" id="PS01211">
    <property type="entry name" value="UPF0001"/>
    <property type="match status" value="1"/>
</dbReference>
<name>A0A5C8F7Z0_9SPIR</name>
<comment type="cofactor">
    <cofactor evidence="3">
        <name>pyridoxal 5'-phosphate</name>
        <dbReference type="ChEBI" id="CHEBI:597326"/>
    </cofactor>
</comment>
<sequence>MNNKDLIFQKYNNIKNNINRIKEKYNINYNIEIVAVSKYASLENIKEFLNLNLDLPLAESKAQSLRDRVGELEKFNKNLNIKWHFIGRIQSNKIKYIVKFTDLIQSVDSVEIAELINKEAQKNNKIQNILLQFNISFENQKGGFNLSDYKNIYEQILKMKNIKIKGLMGIASNSEEKNLIEDEFEKLNKIFKDINLEFDKNKISILSMGMTSDYELAIKHGSNMIRIGSGLLGNS</sequence>
<feature type="domain" description="Alanine racemase N-terminal" evidence="5">
    <location>
        <begin position="13"/>
        <end position="233"/>
    </location>
</feature>
<evidence type="ECO:0000256" key="4">
    <source>
        <dbReference type="RuleBase" id="RU004514"/>
    </source>
</evidence>
<comment type="caution">
    <text evidence="6">The sequence shown here is derived from an EMBL/GenBank/DDBJ whole genome shotgun (WGS) entry which is preliminary data.</text>
</comment>
<dbReference type="EMBL" id="SAYG01000003">
    <property type="protein sequence ID" value="TXJ46397.1"/>
    <property type="molecule type" value="Genomic_DNA"/>
</dbReference>
<organism evidence="6 7">
    <name type="scientific">Brachyspira aalborgi</name>
    <dbReference type="NCBI Taxonomy" id="29522"/>
    <lineage>
        <taxon>Bacteria</taxon>
        <taxon>Pseudomonadati</taxon>
        <taxon>Spirochaetota</taxon>
        <taxon>Spirochaetia</taxon>
        <taxon>Brachyspirales</taxon>
        <taxon>Brachyspiraceae</taxon>
        <taxon>Brachyspira</taxon>
    </lineage>
</organism>
<dbReference type="PIRSF" id="PIRSF004848">
    <property type="entry name" value="YBL036c_PLPDEIII"/>
    <property type="match status" value="1"/>
</dbReference>
<dbReference type="Gene3D" id="3.20.20.10">
    <property type="entry name" value="Alanine racemase"/>
    <property type="match status" value="1"/>
</dbReference>
<dbReference type="Proteomes" id="UP000324574">
    <property type="component" value="Unassembled WGS sequence"/>
</dbReference>
<proteinExistence type="inferred from homology"/>
<comment type="function">
    <text evidence="2">Pyridoxal 5'-phosphate (PLP)-binding protein, which is involved in PLP homeostasis.</text>
</comment>
<keyword evidence="1 2" id="KW-0663">Pyridoxal phosphate</keyword>
<dbReference type="InterPro" id="IPR029066">
    <property type="entry name" value="PLP-binding_barrel"/>
</dbReference>
<dbReference type="HAMAP" id="MF_02087">
    <property type="entry name" value="PLP_homeostasis"/>
    <property type="match status" value="1"/>
</dbReference>
<reference evidence="6 7" key="1">
    <citation type="journal article" date="1992" name="Lakartidningen">
        <title>[Penicillin V and not amoxicillin is the first choice preparation in acute otitis].</title>
        <authorList>
            <person name="Kamme C."/>
            <person name="Lundgren K."/>
            <person name="Prellner K."/>
        </authorList>
    </citation>
    <scope>NUCLEOTIDE SEQUENCE [LARGE SCALE GENOMIC DNA]</scope>
    <source>
        <strain evidence="6 7">PC3714II</strain>
    </source>
</reference>
<accession>A0A5C8F7Z0</accession>
<evidence type="ECO:0000256" key="1">
    <source>
        <dbReference type="ARBA" id="ARBA00022898"/>
    </source>
</evidence>
<gene>
    <name evidence="6" type="ORF">EPJ70_01495</name>
</gene>
<dbReference type="CDD" id="cd00635">
    <property type="entry name" value="PLPDE_III_YBL036c_like"/>
    <property type="match status" value="1"/>
</dbReference>
<dbReference type="Pfam" id="PF01168">
    <property type="entry name" value="Ala_racemase_N"/>
    <property type="match status" value="1"/>
</dbReference>
<dbReference type="GO" id="GO:0030170">
    <property type="term" value="F:pyridoxal phosphate binding"/>
    <property type="evidence" value="ECO:0007669"/>
    <property type="project" value="UniProtKB-UniRule"/>
</dbReference>
<evidence type="ECO:0000313" key="7">
    <source>
        <dbReference type="Proteomes" id="UP000324574"/>
    </source>
</evidence>
<evidence type="ECO:0000256" key="3">
    <source>
        <dbReference type="PIRSR" id="PIRSR004848-1"/>
    </source>
</evidence>
<dbReference type="PANTHER" id="PTHR10146">
    <property type="entry name" value="PROLINE SYNTHETASE CO-TRANSCRIBED BACTERIAL HOMOLOG PROTEIN"/>
    <property type="match status" value="1"/>
</dbReference>
<evidence type="ECO:0000313" key="6">
    <source>
        <dbReference type="EMBL" id="TXJ46397.1"/>
    </source>
</evidence>
<feature type="modified residue" description="N6-(pyridoxal phosphate)lysine" evidence="2 3">
    <location>
        <position position="38"/>
    </location>
</feature>
<dbReference type="RefSeq" id="WP_147525758.1">
    <property type="nucleotide sequence ID" value="NZ_SAYG01000003.1"/>
</dbReference>
<dbReference type="NCBIfam" id="TIGR00044">
    <property type="entry name" value="YggS family pyridoxal phosphate-dependent enzyme"/>
    <property type="match status" value="1"/>
</dbReference>
<dbReference type="AlphaFoldDB" id="A0A5C8F7Z0"/>
<dbReference type="InterPro" id="IPR001608">
    <property type="entry name" value="Ala_racemase_N"/>
</dbReference>
<comment type="similarity">
    <text evidence="2 4">Belongs to the pyridoxal phosphate-binding protein YggS/PROSC family.</text>
</comment>
<protein>
    <recommendedName>
        <fullName evidence="2">Pyridoxal phosphate homeostasis protein</fullName>
        <shortName evidence="2">PLP homeostasis protein</shortName>
    </recommendedName>
</protein>
<dbReference type="PANTHER" id="PTHR10146:SF14">
    <property type="entry name" value="PYRIDOXAL PHOSPHATE HOMEOSTASIS PROTEIN"/>
    <property type="match status" value="1"/>
</dbReference>